<dbReference type="InterPro" id="IPR003439">
    <property type="entry name" value="ABC_transporter-like_ATP-bd"/>
</dbReference>
<keyword evidence="5" id="KW-1185">Reference proteome</keyword>
<evidence type="ECO:0000259" key="3">
    <source>
        <dbReference type="Pfam" id="PF00005"/>
    </source>
</evidence>
<comment type="caution">
    <text evidence="4">The sequence shown here is derived from an EMBL/GenBank/DDBJ whole genome shotgun (WGS) entry which is preliminary data.</text>
</comment>
<dbReference type="Pfam" id="PF00005">
    <property type="entry name" value="ABC_tran"/>
    <property type="match status" value="1"/>
</dbReference>
<evidence type="ECO:0000313" key="4">
    <source>
        <dbReference type="EMBL" id="MCP2256506.1"/>
    </source>
</evidence>
<gene>
    <name evidence="4" type="ORF">LX15_000189</name>
</gene>
<reference evidence="4 5" key="1">
    <citation type="submission" date="2022-06" db="EMBL/GenBank/DDBJ databases">
        <title>Genomic Encyclopedia of Archaeal and Bacterial Type Strains, Phase II (KMG-II): from individual species to whole genera.</title>
        <authorList>
            <person name="Goeker M."/>
        </authorList>
    </citation>
    <scope>NUCLEOTIDE SEQUENCE [LARGE SCALE GENOMIC DNA]</scope>
    <source>
        <strain evidence="4 5">DSM 40477</strain>
    </source>
</reference>
<evidence type="ECO:0000256" key="2">
    <source>
        <dbReference type="ARBA" id="ARBA00022840"/>
    </source>
</evidence>
<dbReference type="Proteomes" id="UP001205311">
    <property type="component" value="Unassembled WGS sequence"/>
</dbReference>
<name>A0ABT1HLW4_STRSD</name>
<dbReference type="InterPro" id="IPR027417">
    <property type="entry name" value="P-loop_NTPase"/>
</dbReference>
<feature type="domain" description="ABC transporter" evidence="3">
    <location>
        <begin position="40"/>
        <end position="151"/>
    </location>
</feature>
<evidence type="ECO:0000313" key="5">
    <source>
        <dbReference type="Proteomes" id="UP001205311"/>
    </source>
</evidence>
<evidence type="ECO:0000256" key="1">
    <source>
        <dbReference type="ARBA" id="ARBA00022741"/>
    </source>
</evidence>
<dbReference type="EMBL" id="JAMTCP010000001">
    <property type="protein sequence ID" value="MCP2256506.1"/>
    <property type="molecule type" value="Genomic_DNA"/>
</dbReference>
<keyword evidence="1" id="KW-0547">Nucleotide-binding</keyword>
<dbReference type="PANTHER" id="PTHR43158:SF2">
    <property type="entry name" value="SKFA PEPTIDE EXPORT ATP-BINDING PROTEIN SKFE"/>
    <property type="match status" value="1"/>
</dbReference>
<dbReference type="SUPFAM" id="SSF52540">
    <property type="entry name" value="P-loop containing nucleoside triphosphate hydrolases"/>
    <property type="match status" value="1"/>
</dbReference>
<proteinExistence type="predicted"/>
<organism evidence="4 5">
    <name type="scientific">Streptoalloteichus tenebrarius (strain ATCC 17920 / DSM 40477 / JCM 4838 / CBS 697.72 / NBRC 16177 / NCIMB 11028 / NRRL B-12390 / A12253. 1 / ISP 5477)</name>
    <name type="common">Streptomyces tenebrarius</name>
    <dbReference type="NCBI Taxonomy" id="1933"/>
    <lineage>
        <taxon>Bacteria</taxon>
        <taxon>Bacillati</taxon>
        <taxon>Actinomycetota</taxon>
        <taxon>Actinomycetes</taxon>
        <taxon>Pseudonocardiales</taxon>
        <taxon>Pseudonocardiaceae</taxon>
        <taxon>Streptoalloteichus</taxon>
    </lineage>
</organism>
<keyword evidence="2" id="KW-0067">ATP-binding</keyword>
<dbReference type="Gene3D" id="3.40.50.300">
    <property type="entry name" value="P-loop containing nucleotide triphosphate hydrolases"/>
    <property type="match status" value="1"/>
</dbReference>
<sequence>MWSARPGLDQPLAFQLAVRLQHRVGVDPGLRDDVLGCRQTVSGVVGANGAGKSTVLKLAAGLARPTEGGITVRGRVGFVAQTKPLYRRFTVAEMLRFGRVTNVDWDDATARRLVDEAGLSLSAKVGELSGGQRARLALVLVLARRPDVVLLSS</sequence>
<dbReference type="PANTHER" id="PTHR43158">
    <property type="entry name" value="SKFA PEPTIDE EXPORT ATP-BINDING PROTEIN SKFE"/>
    <property type="match status" value="1"/>
</dbReference>
<protein>
    <submittedName>
        <fullName evidence="4">ABC transporter</fullName>
    </submittedName>
</protein>
<accession>A0ABT1HLW4</accession>